<dbReference type="Proteomes" id="UP000204663">
    <property type="component" value="Segment"/>
</dbReference>
<dbReference type="RefSeq" id="YP_001036347.1">
    <property type="nucleotide sequence ID" value="NC_009011.2"/>
</dbReference>
<reference evidence="1 2" key="1">
    <citation type="journal article" date="2008" name="J. Gen. Virol.">
        <title>Genomic sequence analysis of a fast-killing isolate of Spodoptera frugiperda multiple nucleopolyhedrovirus.</title>
        <authorList>
            <person name="Harrison R.L."/>
            <person name="Puttler B."/>
            <person name="Popham H.J."/>
        </authorList>
    </citation>
    <scope>NUCLEOTIDE SEQUENCE [LARGE SCALE GENOMIC DNA]</scope>
    <source>
        <strain evidence="1">3AP2</strain>
    </source>
</reference>
<protein>
    <submittedName>
        <fullName evidence="1">Uncharacterized protein</fullName>
    </submittedName>
</protein>
<accession>A1YJ45</accession>
<keyword evidence="2" id="KW-1185">Reference proteome</keyword>
<dbReference type="KEGG" id="vg:5176080"/>
<evidence type="ECO:0000313" key="2">
    <source>
        <dbReference type="Proteomes" id="UP000204663"/>
    </source>
</evidence>
<dbReference type="GeneID" id="5176080"/>
<sequence length="206" mass="24896">MTLSKVLFEPCNLQTLAFSKVVYNKKIKHKFEQYHLPEYYKKFLWFNYINSYTLTCTGLLEYVDKTQDLKGALDCLLKHNNYCHEKEKFNWNIKADCDFFNINILEEFDNLISCNVMYLSKTNMLKFVMLYMYILLNFEHFLPQSFFVFYYNLTDLCFECDVDKMLFPNLMTLFVDHDDMILCINNLIMNPIHRCKKCSNFLFNIE</sequence>
<evidence type="ECO:0000313" key="1">
    <source>
        <dbReference type="EMBL" id="ABM45765.1"/>
    </source>
</evidence>
<dbReference type="EMBL" id="EF035042">
    <property type="protein sequence ID" value="ABM45765.1"/>
    <property type="molecule type" value="Genomic_DNA"/>
</dbReference>
<name>A1YJ45_NPVSF</name>
<proteinExistence type="predicted"/>
<organism evidence="1 2">
    <name type="scientific">Spodoptera frugiperda nuclear polyhedrosis virus</name>
    <name type="common">SfNPV</name>
    <dbReference type="NCBI Taxonomy" id="10455"/>
    <lineage>
        <taxon>Viruses</taxon>
        <taxon>Viruses incertae sedis</taxon>
        <taxon>Naldaviricetes</taxon>
        <taxon>Lefavirales</taxon>
        <taxon>Baculoviridae</taxon>
        <taxon>Alphabaculovirus</taxon>
        <taxon>Alphabaculovirus spofrugiperdae</taxon>
    </lineage>
</organism>
<organismHost>
    <name type="scientific">Lepidoptera</name>
    <name type="common">moths &amp; butterflies</name>
    <dbReference type="NCBI Taxonomy" id="7088"/>
</organismHost>